<dbReference type="InterPro" id="IPR037124">
    <property type="entry name" value="Chaperonin_GroES_sf"/>
</dbReference>
<evidence type="ECO:0000256" key="6">
    <source>
        <dbReference type="RuleBase" id="RU003479"/>
    </source>
</evidence>
<dbReference type="CDD" id="cd00320">
    <property type="entry name" value="cpn10"/>
    <property type="match status" value="2"/>
</dbReference>
<dbReference type="InterPro" id="IPR020818">
    <property type="entry name" value="Chaperonin_GroES"/>
</dbReference>
<dbReference type="GO" id="GO:0009507">
    <property type="term" value="C:chloroplast"/>
    <property type="evidence" value="ECO:0007669"/>
    <property type="project" value="TreeGrafter"/>
</dbReference>
<dbReference type="Gene3D" id="2.30.33.40">
    <property type="entry name" value="GroES chaperonin"/>
    <property type="match status" value="2"/>
</dbReference>
<dbReference type="Pfam" id="PF00166">
    <property type="entry name" value="Cpn10"/>
    <property type="match status" value="2"/>
</dbReference>
<evidence type="ECO:0000256" key="2">
    <source>
        <dbReference type="ARBA" id="ARBA00023186"/>
    </source>
</evidence>
<dbReference type="GO" id="GO:0005524">
    <property type="term" value="F:ATP binding"/>
    <property type="evidence" value="ECO:0007669"/>
    <property type="project" value="InterPro"/>
</dbReference>
<dbReference type="PRINTS" id="PR00297">
    <property type="entry name" value="CHAPERONIN10"/>
</dbReference>
<dbReference type="InterPro" id="IPR011032">
    <property type="entry name" value="GroES-like_sf"/>
</dbReference>
<evidence type="ECO:0000256" key="3">
    <source>
        <dbReference type="ARBA" id="ARBA00031971"/>
    </source>
</evidence>
<dbReference type="GO" id="GO:0005739">
    <property type="term" value="C:mitochondrion"/>
    <property type="evidence" value="ECO:0007669"/>
    <property type="project" value="TreeGrafter"/>
</dbReference>
<proteinExistence type="inferred from homology"/>
<dbReference type="InterPro" id="IPR018369">
    <property type="entry name" value="Chaprnonin_Cpn10_CS"/>
</dbReference>
<evidence type="ECO:0000256" key="4">
    <source>
        <dbReference type="ARBA" id="ARBA00073031"/>
    </source>
</evidence>
<name>A0A7R9UZ31_9CHLO</name>
<gene>
    <name evidence="7" type="ORF">CEUR00632_LOCUS93</name>
</gene>
<dbReference type="SUPFAM" id="SSF50129">
    <property type="entry name" value="GroES-like"/>
    <property type="match status" value="2"/>
</dbReference>
<evidence type="ECO:0000256" key="5">
    <source>
        <dbReference type="ARBA" id="ARBA00079398"/>
    </source>
</evidence>
<dbReference type="FunFam" id="2.30.33.40:FF:000001">
    <property type="entry name" value="10 kDa chaperonin"/>
    <property type="match status" value="2"/>
</dbReference>
<dbReference type="GO" id="GO:0051087">
    <property type="term" value="F:protein-folding chaperone binding"/>
    <property type="evidence" value="ECO:0007669"/>
    <property type="project" value="TreeGrafter"/>
</dbReference>
<evidence type="ECO:0000313" key="7">
    <source>
        <dbReference type="EMBL" id="CAD8280058.1"/>
    </source>
</evidence>
<dbReference type="AlphaFoldDB" id="A0A7R9UZ31"/>
<dbReference type="GO" id="GO:0044183">
    <property type="term" value="F:protein folding chaperone"/>
    <property type="evidence" value="ECO:0007669"/>
    <property type="project" value="InterPro"/>
</dbReference>
<dbReference type="EMBL" id="HBEC01000166">
    <property type="protein sequence ID" value="CAD8280058.1"/>
    <property type="molecule type" value="Transcribed_RNA"/>
</dbReference>
<dbReference type="GO" id="GO:0051082">
    <property type="term" value="F:unfolded protein binding"/>
    <property type="evidence" value="ECO:0007669"/>
    <property type="project" value="TreeGrafter"/>
</dbReference>
<dbReference type="GO" id="GO:0046872">
    <property type="term" value="F:metal ion binding"/>
    <property type="evidence" value="ECO:0007669"/>
    <property type="project" value="TreeGrafter"/>
</dbReference>
<comment type="similarity">
    <text evidence="1 6">Belongs to the GroES chaperonin family.</text>
</comment>
<accession>A0A7R9UZ31</accession>
<sequence length="243" mass="25389">MCMCVGIAHAAPRLHSRSATPALLQPMAASMSSMRRAAVGGRARCVSVRAATALPKQFKAVKPVGDRVLVKVDKQEMKSIGGVLLPANAAKKPTAGAIVGMGDVSLVKMGDRVIYSKYAGTEVEVAGEEHVLLKEDDVIGVLTASEKISELKPLGDRILIKMAEAEEKSSGGVLLTSQSAEKPNFGTVVSVGAGRKKEDGEVSAPNVAVGSTVMYSKYSGTEFEEEDLGYIIISEGDVLAALS</sequence>
<dbReference type="PANTHER" id="PTHR10772">
    <property type="entry name" value="10 KDA HEAT SHOCK PROTEIN"/>
    <property type="match status" value="1"/>
</dbReference>
<organism evidence="7">
    <name type="scientific">Chlamydomonas euryale</name>
    <dbReference type="NCBI Taxonomy" id="1486919"/>
    <lineage>
        <taxon>Eukaryota</taxon>
        <taxon>Viridiplantae</taxon>
        <taxon>Chlorophyta</taxon>
        <taxon>core chlorophytes</taxon>
        <taxon>Chlorophyceae</taxon>
        <taxon>CS clade</taxon>
        <taxon>Chlamydomonadales</taxon>
        <taxon>Chlamydomonadaceae</taxon>
        <taxon>Chlamydomonas</taxon>
    </lineage>
</organism>
<evidence type="ECO:0000256" key="1">
    <source>
        <dbReference type="ARBA" id="ARBA00006975"/>
    </source>
</evidence>
<dbReference type="PANTHER" id="PTHR10772:SF63">
    <property type="entry name" value="20 KDA CHAPERONIN, CHLOROPLASTIC"/>
    <property type="match status" value="1"/>
</dbReference>
<dbReference type="SMART" id="SM00883">
    <property type="entry name" value="Cpn10"/>
    <property type="match status" value="2"/>
</dbReference>
<keyword evidence="2 6" id="KW-0143">Chaperone</keyword>
<reference evidence="7" key="1">
    <citation type="submission" date="2021-01" db="EMBL/GenBank/DDBJ databases">
        <authorList>
            <person name="Corre E."/>
            <person name="Pelletier E."/>
            <person name="Niang G."/>
            <person name="Scheremetjew M."/>
            <person name="Finn R."/>
            <person name="Kale V."/>
            <person name="Holt S."/>
            <person name="Cochrane G."/>
            <person name="Meng A."/>
            <person name="Brown T."/>
            <person name="Cohen L."/>
        </authorList>
    </citation>
    <scope>NUCLEOTIDE SEQUENCE</scope>
    <source>
        <strain evidence="7">CCMP219</strain>
    </source>
</reference>
<protein>
    <recommendedName>
        <fullName evidence="4">20 kDa chaperonin, chloroplastic</fullName>
    </recommendedName>
    <alternativeName>
        <fullName evidence="3">Chaperonin 10</fullName>
    </alternativeName>
    <alternativeName>
        <fullName evidence="5">Protein Cpn21</fullName>
    </alternativeName>
</protein>
<dbReference type="HAMAP" id="MF_00580">
    <property type="entry name" value="CH10"/>
    <property type="match status" value="2"/>
</dbReference>
<dbReference type="PROSITE" id="PS00681">
    <property type="entry name" value="CHAPERONINS_CPN10"/>
    <property type="match status" value="1"/>
</dbReference>